<evidence type="ECO:0000313" key="4">
    <source>
        <dbReference type="EMBL" id="ANY67200.1"/>
    </source>
</evidence>
<evidence type="ECO:0000259" key="3">
    <source>
        <dbReference type="Pfam" id="PF12793"/>
    </source>
</evidence>
<evidence type="ECO:0000256" key="1">
    <source>
        <dbReference type="ARBA" id="ARBA00023125"/>
    </source>
</evidence>
<dbReference type="SUPFAM" id="SSF53850">
    <property type="entry name" value="Periplasmic binding protein-like II"/>
    <property type="match status" value="1"/>
</dbReference>
<dbReference type="RefSeq" id="WP_099518412.1">
    <property type="nucleotide sequence ID" value="NZ_CP016808.1"/>
</dbReference>
<evidence type="ECO:0008006" key="5">
    <source>
        <dbReference type="Google" id="ProtNLM"/>
    </source>
</evidence>
<dbReference type="Gene3D" id="3.10.105.10">
    <property type="entry name" value="Dipeptide-binding Protein, Domain 3"/>
    <property type="match status" value="1"/>
</dbReference>
<gene>
    <name evidence="4" type="ORF">BBD42_12545</name>
</gene>
<dbReference type="AlphaFoldDB" id="A0A1B2DHJ7"/>
<dbReference type="GO" id="GO:1904680">
    <property type="term" value="F:peptide transmembrane transporter activity"/>
    <property type="evidence" value="ECO:0007669"/>
    <property type="project" value="TreeGrafter"/>
</dbReference>
<dbReference type="PANTHER" id="PTHR30290">
    <property type="entry name" value="PERIPLASMIC BINDING COMPONENT OF ABC TRANSPORTER"/>
    <property type="match status" value="1"/>
</dbReference>
<accession>A0A1B2DHJ7</accession>
<dbReference type="GO" id="GO:0015833">
    <property type="term" value="P:peptide transport"/>
    <property type="evidence" value="ECO:0007669"/>
    <property type="project" value="TreeGrafter"/>
</dbReference>
<dbReference type="EMBL" id="CP016808">
    <property type="protein sequence ID" value="ANY67200.1"/>
    <property type="molecule type" value="Genomic_DNA"/>
</dbReference>
<dbReference type="Pfam" id="PF12793">
    <property type="entry name" value="SgrR_N"/>
    <property type="match status" value="1"/>
</dbReference>
<keyword evidence="1" id="KW-0238">DNA-binding</keyword>
<organism evidence="4">
    <name type="scientific">Paenibacillus sp. BIHB 4019</name>
    <dbReference type="NCBI Taxonomy" id="1870819"/>
    <lineage>
        <taxon>Bacteria</taxon>
        <taxon>Bacillati</taxon>
        <taxon>Bacillota</taxon>
        <taxon>Bacilli</taxon>
        <taxon>Bacillales</taxon>
        <taxon>Paenibacillaceae</taxon>
        <taxon>Paenibacillus</taxon>
    </lineage>
</organism>
<feature type="domain" description="Solute-binding protein family 5" evidence="2">
    <location>
        <begin position="170"/>
        <end position="514"/>
    </location>
</feature>
<dbReference type="InterPro" id="IPR025370">
    <property type="entry name" value="SgrR_HTH_N"/>
</dbReference>
<dbReference type="Gene3D" id="3.40.190.10">
    <property type="entry name" value="Periplasmic binding protein-like II"/>
    <property type="match status" value="1"/>
</dbReference>
<evidence type="ECO:0000259" key="2">
    <source>
        <dbReference type="Pfam" id="PF00496"/>
    </source>
</evidence>
<feature type="domain" description="Transcriptional regulator SgrR N-terminal HTH" evidence="3">
    <location>
        <begin position="5"/>
        <end position="109"/>
    </location>
</feature>
<name>A0A1B2DHJ7_9BACL</name>
<dbReference type="InterPro" id="IPR039424">
    <property type="entry name" value="SBP_5"/>
</dbReference>
<dbReference type="Gene3D" id="3.90.76.10">
    <property type="entry name" value="Dipeptide-binding Protein, Domain 1"/>
    <property type="match status" value="1"/>
</dbReference>
<dbReference type="InterPro" id="IPR000914">
    <property type="entry name" value="SBP_5_dom"/>
</dbReference>
<dbReference type="Pfam" id="PF00496">
    <property type="entry name" value="SBP_bac_5"/>
    <property type="match status" value="1"/>
</dbReference>
<dbReference type="GO" id="GO:0003677">
    <property type="term" value="F:DNA binding"/>
    <property type="evidence" value="ECO:0007669"/>
    <property type="project" value="UniProtKB-KW"/>
</dbReference>
<proteinExistence type="predicted"/>
<protein>
    <recommendedName>
        <fullName evidence="5">ABC transporter substrate-binding protein</fullName>
    </recommendedName>
</protein>
<dbReference type="PANTHER" id="PTHR30290:SF72">
    <property type="entry name" value="HTH-TYPE TRANSCRIPTIONAL REGULATOR SGRR"/>
    <property type="match status" value="1"/>
</dbReference>
<reference evidence="4" key="1">
    <citation type="submission" date="2016-08" db="EMBL/GenBank/DDBJ databases">
        <title>Complete Genome Seqeunce of Paenibacillus sp. BIHB 4019 from tea rhizoplane.</title>
        <authorList>
            <person name="Thakur R."/>
            <person name="Swarnkar M.K."/>
            <person name="Gulati A."/>
        </authorList>
    </citation>
    <scope>NUCLEOTIDE SEQUENCE [LARGE SCALE GENOMIC DNA]</scope>
    <source>
        <strain evidence="4">BIHB4019</strain>
    </source>
</reference>
<sequence>MDVHDYYGQLRKHYIDMPKRQRFAVSMEELSELLACTRRNTQMLLHKMTELGLVEWTPGRGRGNLSQLAFLKSYRELAFAKAQELVEKEKINEAWKLMEPFEDQAIKAEFMAWLTRQFGLQQDTEEKDVLRFPFYRPVLRLDPAYVFRRTESHWVEQIFNTLVKFSRGTFQPQLAHYWESNEEHTQWSFFLRKGVRFHHGKRLTARDVAFTFQRLMASSPSEWLTSMIEAITITGTYSLAITLKEPNALFMHSLCTERFSIVPEHTGELGGADGFAKMPIGTGPFRMLRNDESMLIVEANELYFEGCPHLDRIEMWVWPNYESSEGWSVPDQQSQLAYFEAQLKQQADGKKEQLEQVEQLEQGSTYLAFNLARQGVLQSLKLRQAIHYGLNRQQMITDLGGIREQASTGFLEEGIAADDGSSYDFSYAVQLVSESGYAGETLKLYTYEMPSNEQSAEWTRKACEKLGIRIEIGVFPIEELVACAEHRKEADIILGGEVLGEQPDMTLIELYKSDTSFVASGLCLEDRAFVDEHISLCLREQQQEARLDILMRIQERLKQQFSLLFLHHSRQLVGHHQSLQGIALNAWGNINYKDVWVRRTT</sequence>